<keyword evidence="2" id="KW-1185">Reference proteome</keyword>
<proteinExistence type="predicted"/>
<sequence length="122" mass="14328">MDDYHRAVFSDNKDEVTEALFAAISQRDFFLDNAEIEKLALKFNDDKVSGWVFAYRVYKYSEDRNTLLKSNINNENPRIREHVCDIIGDEHIESLRGELITLFDDPVNYVSEAAKYNYSEMF</sequence>
<reference evidence="1" key="1">
    <citation type="submission" date="2022-02" db="EMBL/GenBank/DDBJ databases">
        <title>Coral-associated bacteria.</title>
        <authorList>
            <person name="Tang K."/>
            <person name="Wang X."/>
        </authorList>
    </citation>
    <scope>NUCLEOTIDE SEQUENCE</scope>
    <source>
        <strain evidence="1">SCSIO 43006</strain>
    </source>
</reference>
<evidence type="ECO:0008006" key="3">
    <source>
        <dbReference type="Google" id="ProtNLM"/>
    </source>
</evidence>
<organism evidence="1 2">
    <name type="scientific">Microbulbifer variabilis</name>
    <dbReference type="NCBI Taxonomy" id="266805"/>
    <lineage>
        <taxon>Bacteria</taxon>
        <taxon>Pseudomonadati</taxon>
        <taxon>Pseudomonadota</taxon>
        <taxon>Gammaproteobacteria</taxon>
        <taxon>Cellvibrionales</taxon>
        <taxon>Microbulbiferaceae</taxon>
        <taxon>Microbulbifer</taxon>
    </lineage>
</organism>
<gene>
    <name evidence="1" type="ORF">MJO52_05815</name>
</gene>
<protein>
    <recommendedName>
        <fullName evidence="3">Immunity protein 30 domain-containing protein</fullName>
    </recommendedName>
</protein>
<name>A0ABY4VEL7_9GAMM</name>
<evidence type="ECO:0000313" key="1">
    <source>
        <dbReference type="EMBL" id="USD22649.1"/>
    </source>
</evidence>
<accession>A0ABY4VEL7</accession>
<dbReference type="Proteomes" id="UP001055658">
    <property type="component" value="Chromosome"/>
</dbReference>
<evidence type="ECO:0000313" key="2">
    <source>
        <dbReference type="Proteomes" id="UP001055658"/>
    </source>
</evidence>
<dbReference type="EMBL" id="CP092418">
    <property type="protein sequence ID" value="USD22649.1"/>
    <property type="molecule type" value="Genomic_DNA"/>
</dbReference>
<dbReference type="RefSeq" id="WP_252085004.1">
    <property type="nucleotide sequence ID" value="NZ_CP092418.1"/>
</dbReference>